<dbReference type="PANTHER" id="PTHR32329:SF2">
    <property type="entry name" value="BIFUNCTIONAL PROTEIN [INCLUDES 2-HYDROXYACYL-COA DEHYDRATASE (N-TER) AND ITS ACTIVATOR DOMAIN (C_TERM)"/>
    <property type="match status" value="1"/>
</dbReference>
<feature type="domain" description="ATPase BadF/BadG/BcrA/BcrD type" evidence="5">
    <location>
        <begin position="5"/>
        <end position="252"/>
    </location>
</feature>
<dbReference type="Proteomes" id="UP000807825">
    <property type="component" value="Unassembled WGS sequence"/>
</dbReference>
<protein>
    <submittedName>
        <fullName evidence="6">2-hydroxyglutaryl-CoA dehydratase</fullName>
    </submittedName>
</protein>
<keyword evidence="3" id="KW-0408">Iron</keyword>
<dbReference type="Pfam" id="PF01869">
    <property type="entry name" value="BcrAD_BadFG"/>
    <property type="match status" value="1"/>
</dbReference>
<evidence type="ECO:0000256" key="2">
    <source>
        <dbReference type="ARBA" id="ARBA00022723"/>
    </source>
</evidence>
<dbReference type="InterPro" id="IPR043129">
    <property type="entry name" value="ATPase_NBD"/>
</dbReference>
<dbReference type="SUPFAM" id="SSF53067">
    <property type="entry name" value="Actin-like ATPase domain"/>
    <property type="match status" value="1"/>
</dbReference>
<comment type="caution">
    <text evidence="6">The sequence shown here is derived from an EMBL/GenBank/DDBJ whole genome shotgun (WGS) entry which is preliminary data.</text>
</comment>
<gene>
    <name evidence="6" type="ORF">HY912_10060</name>
</gene>
<evidence type="ECO:0000256" key="4">
    <source>
        <dbReference type="ARBA" id="ARBA00023014"/>
    </source>
</evidence>
<dbReference type="PANTHER" id="PTHR32329">
    <property type="entry name" value="BIFUNCTIONAL PROTEIN [INCLUDES 2-HYDROXYACYL-COA DEHYDRATASE (N-TER) AND ITS ACTIVATOR DOMAIN (C_TERM)-RELATED"/>
    <property type="match status" value="1"/>
</dbReference>
<dbReference type="InterPro" id="IPR008275">
    <property type="entry name" value="CoA_E_activase_dom"/>
</dbReference>
<evidence type="ECO:0000256" key="1">
    <source>
        <dbReference type="ARBA" id="ARBA00001966"/>
    </source>
</evidence>
<dbReference type="AlphaFoldDB" id="A0A9D6V313"/>
<keyword evidence="4" id="KW-0411">Iron-sulfur</keyword>
<dbReference type="InterPro" id="IPR051805">
    <property type="entry name" value="Dehydratase_Activator_Redct"/>
</dbReference>
<keyword evidence="2" id="KW-0479">Metal-binding</keyword>
<evidence type="ECO:0000256" key="3">
    <source>
        <dbReference type="ARBA" id="ARBA00023004"/>
    </source>
</evidence>
<proteinExistence type="predicted"/>
<dbReference type="Gene3D" id="3.30.420.40">
    <property type="match status" value="2"/>
</dbReference>
<dbReference type="NCBIfam" id="TIGR00241">
    <property type="entry name" value="CoA_E_activ"/>
    <property type="match status" value="1"/>
</dbReference>
<evidence type="ECO:0000313" key="6">
    <source>
        <dbReference type="EMBL" id="MBI5249828.1"/>
    </source>
</evidence>
<evidence type="ECO:0000259" key="5">
    <source>
        <dbReference type="Pfam" id="PF01869"/>
    </source>
</evidence>
<dbReference type="CDD" id="cd24036">
    <property type="entry name" value="ASKHA_NBD_BcrAD_BadFG_HgdC_HadI"/>
    <property type="match status" value="1"/>
</dbReference>
<comment type="cofactor">
    <cofactor evidence="1">
        <name>[4Fe-4S] cluster</name>
        <dbReference type="ChEBI" id="CHEBI:49883"/>
    </cofactor>
</comment>
<dbReference type="GO" id="GO:0046872">
    <property type="term" value="F:metal ion binding"/>
    <property type="evidence" value="ECO:0007669"/>
    <property type="project" value="UniProtKB-KW"/>
</dbReference>
<organism evidence="6 7">
    <name type="scientific">Desulfomonile tiedjei</name>
    <dbReference type="NCBI Taxonomy" id="2358"/>
    <lineage>
        <taxon>Bacteria</taxon>
        <taxon>Pseudomonadati</taxon>
        <taxon>Thermodesulfobacteriota</taxon>
        <taxon>Desulfomonilia</taxon>
        <taxon>Desulfomonilales</taxon>
        <taxon>Desulfomonilaceae</taxon>
        <taxon>Desulfomonile</taxon>
    </lineage>
</organism>
<sequence>MLVAGVDAGSNTVKIVLIEGGSILANWISKTGPNSMKAVEKGLETILSEHGRALHDVHSIVATGYGRNYIPFATYQATEILCQAKAIRKLIPEAKTIIDIGGQDSKVIYADQNGRVVEFAMNDKCAAGTGRFIETLANALHTPLEDMGALSLKAEGEVQVSSTCTVFAESEVISYIAQGLPKPDIISGVHHAIASRVSAMARRREICKDVCLTGGVAKNVGVVWWMEKELGLSLRVPKEPQITAAIGAALIGLEKASPGSHDVPFADARAPEITSFARGREKPKG</sequence>
<evidence type="ECO:0000313" key="7">
    <source>
        <dbReference type="Proteomes" id="UP000807825"/>
    </source>
</evidence>
<name>A0A9D6V313_9BACT</name>
<reference evidence="6" key="1">
    <citation type="submission" date="2020-07" db="EMBL/GenBank/DDBJ databases">
        <title>Huge and variable diversity of episymbiotic CPR bacteria and DPANN archaea in groundwater ecosystems.</title>
        <authorList>
            <person name="He C.Y."/>
            <person name="Keren R."/>
            <person name="Whittaker M."/>
            <person name="Farag I.F."/>
            <person name="Doudna J."/>
            <person name="Cate J.H.D."/>
            <person name="Banfield J.F."/>
        </authorList>
    </citation>
    <scope>NUCLEOTIDE SEQUENCE</scope>
    <source>
        <strain evidence="6">NC_groundwater_1664_Pr3_B-0.1um_52_9</strain>
    </source>
</reference>
<dbReference type="EMBL" id="JACRDE010000270">
    <property type="protein sequence ID" value="MBI5249828.1"/>
    <property type="molecule type" value="Genomic_DNA"/>
</dbReference>
<dbReference type="GO" id="GO:0051536">
    <property type="term" value="F:iron-sulfur cluster binding"/>
    <property type="evidence" value="ECO:0007669"/>
    <property type="project" value="UniProtKB-KW"/>
</dbReference>
<accession>A0A9D6V313</accession>
<dbReference type="InterPro" id="IPR002731">
    <property type="entry name" value="ATPase_BadF"/>
</dbReference>